<name>A0A9P4TWA0_9PEZI</name>
<dbReference type="AlphaFoldDB" id="A0A9P4TWA0"/>
<dbReference type="Proteomes" id="UP000800235">
    <property type="component" value="Unassembled WGS sequence"/>
</dbReference>
<feature type="compositionally biased region" description="Basic residues" evidence="1">
    <location>
        <begin position="23"/>
        <end position="34"/>
    </location>
</feature>
<keyword evidence="3" id="KW-1185">Reference proteome</keyword>
<protein>
    <submittedName>
        <fullName evidence="2">Uncharacterized protein</fullName>
    </submittedName>
</protein>
<reference evidence="2" key="1">
    <citation type="journal article" date="2020" name="Stud. Mycol.">
        <title>101 Dothideomycetes genomes: a test case for predicting lifestyles and emergence of pathogens.</title>
        <authorList>
            <person name="Haridas S."/>
            <person name="Albert R."/>
            <person name="Binder M."/>
            <person name="Bloem J."/>
            <person name="Labutti K."/>
            <person name="Salamov A."/>
            <person name="Andreopoulos B."/>
            <person name="Baker S."/>
            <person name="Barry K."/>
            <person name="Bills G."/>
            <person name="Bluhm B."/>
            <person name="Cannon C."/>
            <person name="Castanera R."/>
            <person name="Culley D."/>
            <person name="Daum C."/>
            <person name="Ezra D."/>
            <person name="Gonzalez J."/>
            <person name="Henrissat B."/>
            <person name="Kuo A."/>
            <person name="Liang C."/>
            <person name="Lipzen A."/>
            <person name="Lutzoni F."/>
            <person name="Magnuson J."/>
            <person name="Mondo S."/>
            <person name="Nolan M."/>
            <person name="Ohm R."/>
            <person name="Pangilinan J."/>
            <person name="Park H.-J."/>
            <person name="Ramirez L."/>
            <person name="Alfaro M."/>
            <person name="Sun H."/>
            <person name="Tritt A."/>
            <person name="Yoshinaga Y."/>
            <person name="Zwiers L.-H."/>
            <person name="Turgeon B."/>
            <person name="Goodwin S."/>
            <person name="Spatafora J."/>
            <person name="Crous P."/>
            <person name="Grigoriev I."/>
        </authorList>
    </citation>
    <scope>NUCLEOTIDE SEQUENCE</scope>
    <source>
        <strain evidence="2">CBS 130266</strain>
    </source>
</reference>
<feature type="compositionally biased region" description="Polar residues" evidence="1">
    <location>
        <begin position="36"/>
        <end position="47"/>
    </location>
</feature>
<gene>
    <name evidence="2" type="ORF">EJ08DRAFT_735228</name>
</gene>
<feature type="compositionally biased region" description="Polar residues" evidence="1">
    <location>
        <begin position="1"/>
        <end position="18"/>
    </location>
</feature>
<accession>A0A9P4TWA0</accession>
<proteinExistence type="predicted"/>
<evidence type="ECO:0000313" key="2">
    <source>
        <dbReference type="EMBL" id="KAF2429034.1"/>
    </source>
</evidence>
<organism evidence="2 3">
    <name type="scientific">Tothia fuscella</name>
    <dbReference type="NCBI Taxonomy" id="1048955"/>
    <lineage>
        <taxon>Eukaryota</taxon>
        <taxon>Fungi</taxon>
        <taxon>Dikarya</taxon>
        <taxon>Ascomycota</taxon>
        <taxon>Pezizomycotina</taxon>
        <taxon>Dothideomycetes</taxon>
        <taxon>Pleosporomycetidae</taxon>
        <taxon>Venturiales</taxon>
        <taxon>Cylindrosympodiaceae</taxon>
        <taxon>Tothia</taxon>
    </lineage>
</organism>
<feature type="region of interest" description="Disordered" evidence="1">
    <location>
        <begin position="1"/>
        <end position="63"/>
    </location>
</feature>
<evidence type="ECO:0000313" key="3">
    <source>
        <dbReference type="Proteomes" id="UP000800235"/>
    </source>
</evidence>
<dbReference type="EMBL" id="MU007050">
    <property type="protein sequence ID" value="KAF2429034.1"/>
    <property type="molecule type" value="Genomic_DNA"/>
</dbReference>
<comment type="caution">
    <text evidence="2">The sequence shown here is derived from an EMBL/GenBank/DDBJ whole genome shotgun (WGS) entry which is preliminary data.</text>
</comment>
<sequence length="166" mass="18928">MDSTQTNVGVSSNDTTRLTAPLRTKKRKQRRKHTQNQGQTLSYTTAERPSLAGKQKRRKVKSTAPHTFPIFAMLLGTLRITPAEQDSFKRLLENPLQSDRELSEEVNDQNGKGYAKEDEANLILDANEDITSASWDELQMLFGNQDDPLDLRWRLGRLEQVVIECQ</sequence>
<evidence type="ECO:0000256" key="1">
    <source>
        <dbReference type="SAM" id="MobiDB-lite"/>
    </source>
</evidence>